<dbReference type="STRING" id="981085.W9S454"/>
<evidence type="ECO:0000256" key="4">
    <source>
        <dbReference type="ARBA" id="ARBA00022840"/>
    </source>
</evidence>
<evidence type="ECO:0000313" key="6">
    <source>
        <dbReference type="EMBL" id="EXB88274.1"/>
    </source>
</evidence>
<dbReference type="InterPro" id="IPR011831">
    <property type="entry name" value="ADP-Glc_PPase"/>
</dbReference>
<dbReference type="Pfam" id="PF00483">
    <property type="entry name" value="NTP_transferase"/>
    <property type="match status" value="1"/>
</dbReference>
<sequence>MVTSQLCLPSHTIPSCHLTLLTSERVRRNKTLPFKKLHSSLFQSNSHQQHTTTDQSVAAIIFGDGSDSKSQLYPLTKRRSEGAIPIAANYRLIDAVVSNCINSNIYNIYALTQFNSTSLNSHLCKAYSGMGLRRDGLLQVIAAYQSPDHHNRWFQGSADAVRKCLWAMEEHPVREFLVLPGHHLYRMDYRQLISAHRNANADITIAASTAAAATHDPSFGFLEFDSSNKVLAFRFNSEVSKFRNCGSHGSASMGIYLINKDVMKRLLEDYFPNANDFTSEVIPGAVSVGMKVQAYVFGGYWEDMRSIGAFYRANMETTKEDNMGYNFFDRVMPVYTMPRCLPPTLISDALITDSLIGDGCIIGRCSVRSAVIGMRTRIGDGVVIEDSVIFGSDIYESEEDIVEVERIMRNGDEERKQRDMIPIGIGQHTRIRKAIVDKNARIGKNVMIINKDKVEEGEAKCYVIREGIVVLLRGAVIPDATIL</sequence>
<comment type="subunit">
    <text evidence="2">Heterotetramer.</text>
</comment>
<protein>
    <submittedName>
        <fullName evidence="6">Glucose-1-phosphate adenylyltransferase small subunit 1</fullName>
    </submittedName>
</protein>
<evidence type="ECO:0000256" key="1">
    <source>
        <dbReference type="ARBA" id="ARBA00010443"/>
    </source>
</evidence>
<evidence type="ECO:0000256" key="2">
    <source>
        <dbReference type="ARBA" id="ARBA00011680"/>
    </source>
</evidence>
<dbReference type="SUPFAM" id="SSF53448">
    <property type="entry name" value="Nucleotide-diphospho-sugar transferases"/>
    <property type="match status" value="1"/>
</dbReference>
<dbReference type="PANTHER" id="PTHR43523:SF17">
    <property type="entry name" value="INACTIVE GLUCOSE-1-PHOSPHATE ADENYLYLTRANSFERASE SMALL SUBUNIT 2, CHLOROPLASTIC"/>
    <property type="match status" value="1"/>
</dbReference>
<dbReference type="InterPro" id="IPR011004">
    <property type="entry name" value="Trimer_LpxA-like_sf"/>
</dbReference>
<comment type="similarity">
    <text evidence="1">Belongs to the bacterial/plant glucose-1-phosphate adenylyltransferase family.</text>
</comment>
<organism evidence="6 7">
    <name type="scientific">Morus notabilis</name>
    <dbReference type="NCBI Taxonomy" id="981085"/>
    <lineage>
        <taxon>Eukaryota</taxon>
        <taxon>Viridiplantae</taxon>
        <taxon>Streptophyta</taxon>
        <taxon>Embryophyta</taxon>
        <taxon>Tracheophyta</taxon>
        <taxon>Spermatophyta</taxon>
        <taxon>Magnoliopsida</taxon>
        <taxon>eudicotyledons</taxon>
        <taxon>Gunneridae</taxon>
        <taxon>Pentapetalae</taxon>
        <taxon>rosids</taxon>
        <taxon>fabids</taxon>
        <taxon>Rosales</taxon>
        <taxon>Moraceae</taxon>
        <taxon>Moreae</taxon>
        <taxon>Morus</taxon>
    </lineage>
</organism>
<dbReference type="CDD" id="cd02508">
    <property type="entry name" value="ADP_Glucose_PP"/>
    <property type="match status" value="1"/>
</dbReference>
<dbReference type="AlphaFoldDB" id="W9S454"/>
<dbReference type="PANTHER" id="PTHR43523">
    <property type="entry name" value="GLUCOSE-1-PHOSPHATE ADENYLYLTRANSFERASE-RELATED"/>
    <property type="match status" value="1"/>
</dbReference>
<dbReference type="Gene3D" id="3.90.550.10">
    <property type="entry name" value="Spore Coat Polysaccharide Biosynthesis Protein SpsA, Chain A"/>
    <property type="match status" value="1"/>
</dbReference>
<evidence type="ECO:0000313" key="7">
    <source>
        <dbReference type="Proteomes" id="UP000030645"/>
    </source>
</evidence>
<keyword evidence="3" id="KW-0547">Nucleotide-binding</keyword>
<evidence type="ECO:0000256" key="3">
    <source>
        <dbReference type="ARBA" id="ARBA00022741"/>
    </source>
</evidence>
<keyword evidence="7" id="KW-1185">Reference proteome</keyword>
<feature type="domain" description="Nucleotidyl transferase" evidence="5">
    <location>
        <begin position="60"/>
        <end position="319"/>
    </location>
</feature>
<dbReference type="EMBL" id="KE344952">
    <property type="protein sequence ID" value="EXB88274.1"/>
    <property type="molecule type" value="Genomic_DNA"/>
</dbReference>
<keyword evidence="6" id="KW-0808">Transferase</keyword>
<dbReference type="InterPro" id="IPR029044">
    <property type="entry name" value="Nucleotide-diphossugar_trans"/>
</dbReference>
<keyword evidence="6" id="KW-0548">Nucleotidyltransferase</keyword>
<dbReference type="InterPro" id="IPR005835">
    <property type="entry name" value="NTP_transferase_dom"/>
</dbReference>
<dbReference type="GO" id="GO:0005524">
    <property type="term" value="F:ATP binding"/>
    <property type="evidence" value="ECO:0007669"/>
    <property type="project" value="UniProtKB-KW"/>
</dbReference>
<dbReference type="Proteomes" id="UP000030645">
    <property type="component" value="Unassembled WGS sequence"/>
</dbReference>
<name>W9S454_9ROSA</name>
<evidence type="ECO:0000259" key="5">
    <source>
        <dbReference type="Pfam" id="PF00483"/>
    </source>
</evidence>
<dbReference type="GO" id="GO:0008878">
    <property type="term" value="F:glucose-1-phosphate adenylyltransferase activity"/>
    <property type="evidence" value="ECO:0007669"/>
    <property type="project" value="InterPro"/>
</dbReference>
<dbReference type="PROSITE" id="PS00809">
    <property type="entry name" value="ADP_GLC_PYROPHOSPH_2"/>
    <property type="match status" value="1"/>
</dbReference>
<reference evidence="7" key="1">
    <citation type="submission" date="2013-01" db="EMBL/GenBank/DDBJ databases">
        <title>Draft Genome Sequence of a Mulberry Tree, Morus notabilis C.K. Schneid.</title>
        <authorList>
            <person name="He N."/>
            <person name="Zhao S."/>
        </authorList>
    </citation>
    <scope>NUCLEOTIDE SEQUENCE</scope>
</reference>
<dbReference type="Pfam" id="PF25247">
    <property type="entry name" value="LbH_GLGC"/>
    <property type="match status" value="1"/>
</dbReference>
<keyword evidence="4" id="KW-0067">ATP-binding</keyword>
<gene>
    <name evidence="6" type="ORF">L484_020341</name>
</gene>
<dbReference type="CDD" id="cd04651">
    <property type="entry name" value="LbH_G1P_AT_C"/>
    <property type="match status" value="1"/>
</dbReference>
<dbReference type="SUPFAM" id="SSF51161">
    <property type="entry name" value="Trimeric LpxA-like enzymes"/>
    <property type="match status" value="1"/>
</dbReference>
<dbReference type="InterPro" id="IPR005836">
    <property type="entry name" value="ADP_Glu_pyroP_CS"/>
</dbReference>
<proteinExistence type="inferred from homology"/>
<dbReference type="Gene3D" id="2.160.10.10">
    <property type="entry name" value="Hexapeptide repeat proteins"/>
    <property type="match status" value="1"/>
</dbReference>
<dbReference type="eggNOG" id="KOG1322">
    <property type="taxonomic scope" value="Eukaryota"/>
</dbReference>
<accession>W9S454</accession>
<dbReference type="GO" id="GO:0005978">
    <property type="term" value="P:glycogen biosynthetic process"/>
    <property type="evidence" value="ECO:0007669"/>
    <property type="project" value="InterPro"/>
</dbReference>